<dbReference type="Proteomes" id="UP000197619">
    <property type="component" value="Unassembled WGS sequence"/>
</dbReference>
<dbReference type="AlphaFoldDB" id="A0A218V5A3"/>
<sequence length="292" mass="30950">MPHLEVWKGQASSLAIPLVNDHLLSFSFSTTCFPSRLVPVDQSMFENASASTAPTPRAQHISATVGTLPQPCRPVGSQHLRNLGKAMGAKVNDLLRRREPAGLPAVGAMEVNASAGAVLGTGQPATEDGAVGLDAFPRLEPPPPITKKRTPRALKTPQDMLIAPQPEGTSTRSDTDEPSKPPTAHPEPIEEQLGMGDPSPPDCPGVLSVMGAPEPSGDQPTSVLPVPDLIHKGSQESQWQVDERATEMSPSTEKPSRRLGLEHEPPGSTGRPEPCTLGWEVEGAHPDLLSFE</sequence>
<gene>
    <name evidence="2" type="ORF">RLOC_00013019</name>
</gene>
<dbReference type="EMBL" id="MUZQ01000049">
    <property type="protein sequence ID" value="OWK60900.1"/>
    <property type="molecule type" value="Genomic_DNA"/>
</dbReference>
<evidence type="ECO:0000313" key="3">
    <source>
        <dbReference type="Proteomes" id="UP000197619"/>
    </source>
</evidence>
<comment type="caution">
    <text evidence="2">The sequence shown here is derived from an EMBL/GenBank/DDBJ whole genome shotgun (WGS) entry which is preliminary data.</text>
</comment>
<evidence type="ECO:0000313" key="2">
    <source>
        <dbReference type="EMBL" id="OWK60900.1"/>
    </source>
</evidence>
<organism evidence="2 3">
    <name type="scientific">Lonchura striata</name>
    <name type="common">white-rumped munia</name>
    <dbReference type="NCBI Taxonomy" id="40157"/>
    <lineage>
        <taxon>Eukaryota</taxon>
        <taxon>Metazoa</taxon>
        <taxon>Chordata</taxon>
        <taxon>Craniata</taxon>
        <taxon>Vertebrata</taxon>
        <taxon>Euteleostomi</taxon>
        <taxon>Archelosauria</taxon>
        <taxon>Archosauria</taxon>
        <taxon>Dinosauria</taxon>
        <taxon>Saurischia</taxon>
        <taxon>Theropoda</taxon>
        <taxon>Coelurosauria</taxon>
        <taxon>Aves</taxon>
        <taxon>Neognathae</taxon>
        <taxon>Neoaves</taxon>
        <taxon>Telluraves</taxon>
        <taxon>Australaves</taxon>
        <taxon>Passeriformes</taxon>
        <taxon>Passeroidea</taxon>
        <taxon>Estrildidae</taxon>
        <taxon>Estrildinae</taxon>
        <taxon>Lonchura</taxon>
    </lineage>
</organism>
<keyword evidence="3" id="KW-1185">Reference proteome</keyword>
<reference evidence="2 3" key="1">
    <citation type="submission" date="2017-05" db="EMBL/GenBank/DDBJ databases">
        <title>Genome of assembly of the Bengalese finch, Lonchura striata domestica.</title>
        <authorList>
            <person name="Colquitt B.M."/>
            <person name="Brainard M.S."/>
        </authorList>
    </citation>
    <scope>NUCLEOTIDE SEQUENCE [LARGE SCALE GENOMIC DNA]</scope>
    <source>
        <strain evidence="2">White83orange57</strain>
    </source>
</reference>
<name>A0A218V5A3_9PASE</name>
<protein>
    <submittedName>
        <fullName evidence="2">Uncharacterized protein C1orf226</fullName>
    </submittedName>
</protein>
<feature type="region of interest" description="Disordered" evidence="1">
    <location>
        <begin position="121"/>
        <end position="279"/>
    </location>
</feature>
<feature type="compositionally biased region" description="Basic and acidic residues" evidence="1">
    <location>
        <begin position="254"/>
        <end position="265"/>
    </location>
</feature>
<dbReference type="InterPro" id="IPR027851">
    <property type="entry name" value="DUF4628"/>
</dbReference>
<proteinExistence type="predicted"/>
<accession>A0A218V5A3</accession>
<dbReference type="Pfam" id="PF15429">
    <property type="entry name" value="DUF4628"/>
    <property type="match status" value="1"/>
</dbReference>
<evidence type="ECO:0000256" key="1">
    <source>
        <dbReference type="SAM" id="MobiDB-lite"/>
    </source>
</evidence>